<feature type="repeat" description="PPR" evidence="3">
    <location>
        <begin position="286"/>
        <end position="320"/>
    </location>
</feature>
<keyword evidence="5" id="KW-1185">Reference proteome</keyword>
<evidence type="ECO:0008006" key="6">
    <source>
        <dbReference type="Google" id="ProtNLM"/>
    </source>
</evidence>
<dbReference type="PANTHER" id="PTHR47447:SF28">
    <property type="entry name" value="PENTACOTRIPEPTIDE-REPEAT REGION OF PRORP DOMAIN-CONTAINING PROTEIN"/>
    <property type="match status" value="1"/>
</dbReference>
<comment type="caution">
    <text evidence="4">The sequence shown here is derived from an EMBL/GenBank/DDBJ whole genome shotgun (WGS) entry which is preliminary data.</text>
</comment>
<dbReference type="AlphaFoldDB" id="A0A8T0J1K8"/>
<comment type="similarity">
    <text evidence="1">Belongs to the PPR family. P subfamily.</text>
</comment>
<evidence type="ECO:0000313" key="4">
    <source>
        <dbReference type="EMBL" id="KAG0589437.1"/>
    </source>
</evidence>
<sequence length="349" mass="39092">MWRTALSQLLQRVVVASPPPPTHAGQLRGLAAPAWGFGSRFSAGFHDTRWVCEEAGSLRVERLSGSLRDGRRNLKDSRTAEAKFVEKICRVIKRGEWGTGTEDRLEKLKIRLRSKVVNKVIRGLDDADIAHCFFQWARKQPSFHHSLQAYHVIIEIMGAAQKFDMQSQLLQDMHCQGLQANTSTYNILLLGFSRANYTDKVVESLNQMVQCGLSPNAFTFKCVIRSLVWSGRALEALSIYTKMVEFGYVPDNFTYNGLIEGLCKAGYVDEAFTIFQEMEDRGLCPDAIAHAALIKGLDTKGRVDEACRMFQEMAGKNLRSVVNTHKGVMGVFSKRHKEDLSSKSAIAVV</sequence>
<gene>
    <name evidence="4" type="ORF">KC19_1G020500</name>
</gene>
<dbReference type="Pfam" id="PF12854">
    <property type="entry name" value="PPR_1"/>
    <property type="match status" value="2"/>
</dbReference>
<proteinExistence type="inferred from homology"/>
<name>A0A8T0J1K8_CERPU</name>
<dbReference type="EMBL" id="CM026421">
    <property type="protein sequence ID" value="KAG0589437.1"/>
    <property type="molecule type" value="Genomic_DNA"/>
</dbReference>
<dbReference type="OrthoDB" id="185373at2759"/>
<feature type="repeat" description="PPR" evidence="3">
    <location>
        <begin position="216"/>
        <end position="250"/>
    </location>
</feature>
<dbReference type="InterPro" id="IPR011990">
    <property type="entry name" value="TPR-like_helical_dom_sf"/>
</dbReference>
<dbReference type="EMBL" id="CM026421">
    <property type="protein sequence ID" value="KAG0589435.1"/>
    <property type="molecule type" value="Genomic_DNA"/>
</dbReference>
<evidence type="ECO:0000313" key="5">
    <source>
        <dbReference type="Proteomes" id="UP000822688"/>
    </source>
</evidence>
<evidence type="ECO:0000256" key="2">
    <source>
        <dbReference type="ARBA" id="ARBA00022737"/>
    </source>
</evidence>
<dbReference type="EMBL" id="CM026421">
    <property type="protein sequence ID" value="KAG0589436.1"/>
    <property type="molecule type" value="Genomic_DNA"/>
</dbReference>
<reference evidence="4" key="1">
    <citation type="submission" date="2020-06" db="EMBL/GenBank/DDBJ databases">
        <title>WGS assembly of Ceratodon purpureus strain R40.</title>
        <authorList>
            <person name="Carey S.B."/>
            <person name="Jenkins J."/>
            <person name="Shu S."/>
            <person name="Lovell J.T."/>
            <person name="Sreedasyam A."/>
            <person name="Maumus F."/>
            <person name="Tiley G.P."/>
            <person name="Fernandez-Pozo N."/>
            <person name="Barry K."/>
            <person name="Chen C."/>
            <person name="Wang M."/>
            <person name="Lipzen A."/>
            <person name="Daum C."/>
            <person name="Saski C.A."/>
            <person name="Payton A.C."/>
            <person name="Mcbreen J.C."/>
            <person name="Conrad R.E."/>
            <person name="Kollar L.M."/>
            <person name="Olsson S."/>
            <person name="Huttunen S."/>
            <person name="Landis J.B."/>
            <person name="Wickett N.J."/>
            <person name="Johnson M.G."/>
            <person name="Rensing S.A."/>
            <person name="Grimwood J."/>
            <person name="Schmutz J."/>
            <person name="Mcdaniel S.F."/>
        </authorList>
    </citation>
    <scope>NUCLEOTIDE SEQUENCE</scope>
    <source>
        <strain evidence="4">R40</strain>
    </source>
</reference>
<dbReference type="PROSITE" id="PS51375">
    <property type="entry name" value="PPR"/>
    <property type="match status" value="4"/>
</dbReference>
<evidence type="ECO:0000256" key="3">
    <source>
        <dbReference type="PROSITE-ProRule" id="PRU00708"/>
    </source>
</evidence>
<dbReference type="NCBIfam" id="TIGR00756">
    <property type="entry name" value="PPR"/>
    <property type="match status" value="3"/>
</dbReference>
<organism evidence="4 5">
    <name type="scientific">Ceratodon purpureus</name>
    <name type="common">Fire moss</name>
    <name type="synonym">Dicranum purpureum</name>
    <dbReference type="NCBI Taxonomy" id="3225"/>
    <lineage>
        <taxon>Eukaryota</taxon>
        <taxon>Viridiplantae</taxon>
        <taxon>Streptophyta</taxon>
        <taxon>Embryophyta</taxon>
        <taxon>Bryophyta</taxon>
        <taxon>Bryophytina</taxon>
        <taxon>Bryopsida</taxon>
        <taxon>Dicranidae</taxon>
        <taxon>Pseudoditrichales</taxon>
        <taxon>Ditrichaceae</taxon>
        <taxon>Ceratodon</taxon>
    </lineage>
</organism>
<dbReference type="Gene3D" id="1.25.40.10">
    <property type="entry name" value="Tetratricopeptide repeat domain"/>
    <property type="match status" value="2"/>
</dbReference>
<dbReference type="Proteomes" id="UP000822688">
    <property type="component" value="Chromosome 1"/>
</dbReference>
<dbReference type="PANTHER" id="PTHR47447">
    <property type="entry name" value="OS03G0856100 PROTEIN"/>
    <property type="match status" value="1"/>
</dbReference>
<dbReference type="EMBL" id="CM026421">
    <property type="protein sequence ID" value="KAG0589438.1"/>
    <property type="molecule type" value="Genomic_DNA"/>
</dbReference>
<dbReference type="Pfam" id="PF13041">
    <property type="entry name" value="PPR_2"/>
    <property type="match status" value="1"/>
</dbReference>
<feature type="repeat" description="PPR" evidence="3">
    <location>
        <begin position="251"/>
        <end position="285"/>
    </location>
</feature>
<feature type="repeat" description="PPR" evidence="3">
    <location>
        <begin position="181"/>
        <end position="215"/>
    </location>
</feature>
<evidence type="ECO:0000256" key="1">
    <source>
        <dbReference type="ARBA" id="ARBA00007626"/>
    </source>
</evidence>
<protein>
    <recommendedName>
        <fullName evidence="6">Pentatricopeptide repeat-containing protein</fullName>
    </recommendedName>
</protein>
<keyword evidence="2" id="KW-0677">Repeat</keyword>
<accession>A0A8T0J1K8</accession>
<dbReference type="InterPro" id="IPR002885">
    <property type="entry name" value="PPR_rpt"/>
</dbReference>